<organism evidence="2 3">
    <name type="scientific">Actinokineospora soli</name>
    <dbReference type="NCBI Taxonomy" id="1048753"/>
    <lineage>
        <taxon>Bacteria</taxon>
        <taxon>Bacillati</taxon>
        <taxon>Actinomycetota</taxon>
        <taxon>Actinomycetes</taxon>
        <taxon>Pseudonocardiales</taxon>
        <taxon>Pseudonocardiaceae</taxon>
        <taxon>Actinokineospora</taxon>
    </lineage>
</organism>
<sequence length="1071" mass="116558">MARIFVNYRTDDGDFAAALLDSHLTEVFGPDAVFLAPRSIGPGNDFAEEILARLAECAVVFAVVGRRWLAVDEDTGTRRIDDEDDWVRRELVEAGRLGLPVVPVLLDETARLSADVIPDCLAGLDRLQYVRLRHRHSRADLEQIAAHAHTVMTLDESGLRDYLSALAARVSSVGAWLPYSSLEDGFVHRRVTVHAAPPEHAAEPQLGEVSWHNAVRDLRLGVVLASAGSGKTWLLRHHCLKLCETALAELDGGRAPSEVTVPVFVHARDLAVAWSDEPSMDSIARTALRGTTENAKLRSFVASRLSGAEPNTHVLVDAYDEVFDDSLRDAIDEALGRLSAAARADAGPVVLLTSRPAGFSDPLRPLRGQAERDGTQAAPTYFTLGGLTEGQVRSLWQHWFDLRGDPVPWRRLTPAVAPTSAIRTAVRFPLIAAFCAWVAEEEDVRTNRSGLYSQVVDRFHRLGWKQGSPSPFEALRQDAATRARYRSAFGDLAWHMAAADGTWRDAVELVECESVLGRSLVGVTSPHSHTFQAVRAFGILVPWSCDDAGPVGWIHRSVHHFVVAERMCRASREELVELLDTHAWFHPDWAAVLDFALGLEDDATGTVTEVVRGLCHDGNDGLGWFATVLASSAAGSSAADPDAVATVWRLYRSGFLSAEHLARVLALTPLADPSDLAEMVRASAEEHGFQQQTWEALAWCGEAGIRALSAAVRHRRSTAGAAAALHNVAPDEAVAALRFRVLTADLPVEAADRAVVRELHPADAQDLCAAYRRNPGNIPLATLLGWTGTASGRDELARALESDVAEHRRVAVIGLAASFDTELDLAGFSVLLERALRDPDRGVRVTARSELIEIGLSVPWVANRISEHSDDLYRDRTAPELDDLDAIAARLTAIGPSTATALMMLKTDPALITGPVEDALAALTHRALIGDLEPRLLHQVAEMAGDEFSRLACDALAGGVPMATPNLKRLAWALCHARPTDPRVFGALAACARRLADPRVGDLLGEHGLPVRQKVEQILTRLSELREADRIAVEIWSSALRVELLNLPPLVRNTLRDRCANVTRHVLGLRR</sequence>
<accession>A0ABW2TGE9</accession>
<evidence type="ECO:0000313" key="2">
    <source>
        <dbReference type="EMBL" id="MFC7612832.1"/>
    </source>
</evidence>
<feature type="domain" description="TIR" evidence="1">
    <location>
        <begin position="1"/>
        <end position="152"/>
    </location>
</feature>
<evidence type="ECO:0000259" key="1">
    <source>
        <dbReference type="PROSITE" id="PS50104"/>
    </source>
</evidence>
<dbReference type="EMBL" id="JBHTEY010000004">
    <property type="protein sequence ID" value="MFC7612832.1"/>
    <property type="molecule type" value="Genomic_DNA"/>
</dbReference>
<dbReference type="Pfam" id="PF13676">
    <property type="entry name" value="TIR_2"/>
    <property type="match status" value="1"/>
</dbReference>
<dbReference type="InterPro" id="IPR000157">
    <property type="entry name" value="TIR_dom"/>
</dbReference>
<dbReference type="PROSITE" id="PS50104">
    <property type="entry name" value="TIR"/>
    <property type="match status" value="1"/>
</dbReference>
<name>A0ABW2TGE9_9PSEU</name>
<dbReference type="SUPFAM" id="SSF52200">
    <property type="entry name" value="Toll/Interleukin receptor TIR domain"/>
    <property type="match status" value="1"/>
</dbReference>
<dbReference type="InterPro" id="IPR035897">
    <property type="entry name" value="Toll_tir_struct_dom_sf"/>
</dbReference>
<evidence type="ECO:0000313" key="3">
    <source>
        <dbReference type="Proteomes" id="UP001596512"/>
    </source>
</evidence>
<gene>
    <name evidence="2" type="ORF">ACFQV2_03440</name>
</gene>
<dbReference type="Gene3D" id="3.40.50.10140">
    <property type="entry name" value="Toll/interleukin-1 receptor homology (TIR) domain"/>
    <property type="match status" value="1"/>
</dbReference>
<protein>
    <submittedName>
        <fullName evidence="2">NACHT domain-containing protein</fullName>
    </submittedName>
</protein>
<proteinExistence type="predicted"/>
<dbReference type="Proteomes" id="UP001596512">
    <property type="component" value="Unassembled WGS sequence"/>
</dbReference>
<keyword evidence="3" id="KW-1185">Reference proteome</keyword>
<dbReference type="Gene3D" id="3.40.50.300">
    <property type="entry name" value="P-loop containing nucleotide triphosphate hydrolases"/>
    <property type="match status" value="1"/>
</dbReference>
<reference evidence="3" key="1">
    <citation type="journal article" date="2019" name="Int. J. Syst. Evol. Microbiol.">
        <title>The Global Catalogue of Microorganisms (GCM) 10K type strain sequencing project: providing services to taxonomists for standard genome sequencing and annotation.</title>
        <authorList>
            <consortium name="The Broad Institute Genomics Platform"/>
            <consortium name="The Broad Institute Genome Sequencing Center for Infectious Disease"/>
            <person name="Wu L."/>
            <person name="Ma J."/>
        </authorList>
    </citation>
    <scope>NUCLEOTIDE SEQUENCE [LARGE SCALE GENOMIC DNA]</scope>
    <source>
        <strain evidence="3">JCM 17695</strain>
    </source>
</reference>
<dbReference type="InterPro" id="IPR027417">
    <property type="entry name" value="P-loop_NTPase"/>
</dbReference>
<comment type="caution">
    <text evidence="2">The sequence shown here is derived from an EMBL/GenBank/DDBJ whole genome shotgun (WGS) entry which is preliminary data.</text>
</comment>